<sequence length="118" mass="11910">MLRGYGLYAPNYHSTSRPGLGAVCTSSIWPDVLMDITSYDSTALATTIYTSAGENGALVFATAFDGTAATSVDTSIPTRLTNSVTSTTAATITSSAGTSISVSGAALALPAVLIVLLL</sequence>
<dbReference type="EMBL" id="JAPQKH010000006">
    <property type="protein sequence ID" value="KAJ5094512.1"/>
    <property type="molecule type" value="Genomic_DNA"/>
</dbReference>
<dbReference type="AlphaFoldDB" id="A0A9W9F6K0"/>
<dbReference type="Proteomes" id="UP001149165">
    <property type="component" value="Unassembled WGS sequence"/>
</dbReference>
<gene>
    <name evidence="1" type="ORF">N7456_010373</name>
</gene>
<name>A0A9W9F6K0_9EURO</name>
<organism evidence="1 2">
    <name type="scientific">Penicillium angulare</name>
    <dbReference type="NCBI Taxonomy" id="116970"/>
    <lineage>
        <taxon>Eukaryota</taxon>
        <taxon>Fungi</taxon>
        <taxon>Dikarya</taxon>
        <taxon>Ascomycota</taxon>
        <taxon>Pezizomycotina</taxon>
        <taxon>Eurotiomycetes</taxon>
        <taxon>Eurotiomycetidae</taxon>
        <taxon>Eurotiales</taxon>
        <taxon>Aspergillaceae</taxon>
        <taxon>Penicillium</taxon>
    </lineage>
</organism>
<proteinExistence type="predicted"/>
<evidence type="ECO:0000313" key="2">
    <source>
        <dbReference type="Proteomes" id="UP001149165"/>
    </source>
</evidence>
<keyword evidence="2" id="KW-1185">Reference proteome</keyword>
<comment type="caution">
    <text evidence="1">The sequence shown here is derived from an EMBL/GenBank/DDBJ whole genome shotgun (WGS) entry which is preliminary data.</text>
</comment>
<protein>
    <submittedName>
        <fullName evidence="1">Uncharacterized protein</fullName>
    </submittedName>
</protein>
<reference evidence="1" key="2">
    <citation type="journal article" date="2023" name="IMA Fungus">
        <title>Comparative genomic study of the Penicillium genus elucidates a diverse pangenome and 15 lateral gene transfer events.</title>
        <authorList>
            <person name="Petersen C."/>
            <person name="Sorensen T."/>
            <person name="Nielsen M.R."/>
            <person name="Sondergaard T.E."/>
            <person name="Sorensen J.L."/>
            <person name="Fitzpatrick D.A."/>
            <person name="Frisvad J.C."/>
            <person name="Nielsen K.L."/>
        </authorList>
    </citation>
    <scope>NUCLEOTIDE SEQUENCE</scope>
    <source>
        <strain evidence="1">IBT 30069</strain>
    </source>
</reference>
<dbReference type="OrthoDB" id="5985073at2759"/>
<evidence type="ECO:0000313" key="1">
    <source>
        <dbReference type="EMBL" id="KAJ5094512.1"/>
    </source>
</evidence>
<reference evidence="1" key="1">
    <citation type="submission" date="2022-11" db="EMBL/GenBank/DDBJ databases">
        <authorList>
            <person name="Petersen C."/>
        </authorList>
    </citation>
    <scope>NUCLEOTIDE SEQUENCE</scope>
    <source>
        <strain evidence="1">IBT 30069</strain>
    </source>
</reference>
<accession>A0A9W9F6K0</accession>